<dbReference type="InterPro" id="IPR043128">
    <property type="entry name" value="Rev_trsase/Diguanyl_cyclase"/>
</dbReference>
<dbReference type="PANTHER" id="PTHR48475:SF2">
    <property type="entry name" value="RIBONUCLEASE H"/>
    <property type="match status" value="1"/>
</dbReference>
<dbReference type="Gene3D" id="3.30.70.270">
    <property type="match status" value="1"/>
</dbReference>
<evidence type="ECO:0000313" key="2">
    <source>
        <dbReference type="Proteomes" id="UP000257109"/>
    </source>
</evidence>
<evidence type="ECO:0008006" key="3">
    <source>
        <dbReference type="Google" id="ProtNLM"/>
    </source>
</evidence>
<dbReference type="SUPFAM" id="SSF56672">
    <property type="entry name" value="DNA/RNA polymerases"/>
    <property type="match status" value="1"/>
</dbReference>
<evidence type="ECO:0000313" key="1">
    <source>
        <dbReference type="EMBL" id="RDX76643.1"/>
    </source>
</evidence>
<accession>A0A371FEW0</accession>
<name>A0A371FEW0_MUCPR</name>
<keyword evidence="2" id="KW-1185">Reference proteome</keyword>
<organism evidence="1 2">
    <name type="scientific">Mucuna pruriens</name>
    <name type="common">Velvet bean</name>
    <name type="synonym">Dolichos pruriens</name>
    <dbReference type="NCBI Taxonomy" id="157652"/>
    <lineage>
        <taxon>Eukaryota</taxon>
        <taxon>Viridiplantae</taxon>
        <taxon>Streptophyta</taxon>
        <taxon>Embryophyta</taxon>
        <taxon>Tracheophyta</taxon>
        <taxon>Spermatophyta</taxon>
        <taxon>Magnoliopsida</taxon>
        <taxon>eudicotyledons</taxon>
        <taxon>Gunneridae</taxon>
        <taxon>Pentapetalae</taxon>
        <taxon>rosids</taxon>
        <taxon>fabids</taxon>
        <taxon>Fabales</taxon>
        <taxon>Fabaceae</taxon>
        <taxon>Papilionoideae</taxon>
        <taxon>50 kb inversion clade</taxon>
        <taxon>NPAAA clade</taxon>
        <taxon>indigoferoid/millettioid clade</taxon>
        <taxon>Phaseoleae</taxon>
        <taxon>Mucuna</taxon>
    </lineage>
</organism>
<dbReference type="AlphaFoldDB" id="A0A371FEW0"/>
<dbReference type="PANTHER" id="PTHR48475">
    <property type="entry name" value="RIBONUCLEASE H"/>
    <property type="match status" value="1"/>
</dbReference>
<dbReference type="EMBL" id="QJKJ01009429">
    <property type="protein sequence ID" value="RDX76643.1"/>
    <property type="molecule type" value="Genomic_DNA"/>
</dbReference>
<dbReference type="Proteomes" id="UP000257109">
    <property type="component" value="Unassembled WGS sequence"/>
</dbReference>
<proteinExistence type="predicted"/>
<feature type="non-terminal residue" evidence="1">
    <location>
        <position position="1"/>
    </location>
</feature>
<dbReference type="InterPro" id="IPR043502">
    <property type="entry name" value="DNA/RNA_pol_sf"/>
</dbReference>
<dbReference type="OrthoDB" id="1730907at2759"/>
<sequence length="184" mass="21067">MPFRLKNAGATYQQLMDKIFNDIMGHDVEAYIDNIVVKLPTAKEHYDGLERRYEKIEKVALVLIVTSRRLCPYFKSNHIIVRTDLPIKQVLRKSVLAKRMVWWKIKLSEFDISFKRRGHIKAQALTDFITELAPIGHNKSSGGEWFLFIDGASNQKGSGASANNNQVEYETLLAIMKLAKELEA</sequence>
<reference evidence="1" key="1">
    <citation type="submission" date="2018-05" db="EMBL/GenBank/DDBJ databases">
        <title>Draft genome of Mucuna pruriens seed.</title>
        <authorList>
            <person name="Nnadi N.E."/>
            <person name="Vos R."/>
            <person name="Hasami M.H."/>
            <person name="Devisetty U.K."/>
            <person name="Aguiy J.C."/>
        </authorList>
    </citation>
    <scope>NUCLEOTIDE SEQUENCE [LARGE SCALE GENOMIC DNA]</scope>
    <source>
        <strain evidence="1">JCA_2017</strain>
    </source>
</reference>
<gene>
    <name evidence="1" type="ORF">CR513_43344</name>
</gene>
<protein>
    <recommendedName>
        <fullName evidence="3">Retrovirus-related Pol polyprotein from transposon 17.6</fullName>
    </recommendedName>
</protein>
<comment type="caution">
    <text evidence="1">The sequence shown here is derived from an EMBL/GenBank/DDBJ whole genome shotgun (WGS) entry which is preliminary data.</text>
</comment>